<dbReference type="PRINTS" id="PR00081">
    <property type="entry name" value="GDHRDH"/>
</dbReference>
<accession>A0A523Y4U9</accession>
<evidence type="ECO:0000313" key="5">
    <source>
        <dbReference type="EMBL" id="TET86462.1"/>
    </source>
</evidence>
<dbReference type="PROSITE" id="PS00061">
    <property type="entry name" value="ADH_SHORT"/>
    <property type="match status" value="1"/>
</dbReference>
<dbReference type="NCBIfam" id="NF009466">
    <property type="entry name" value="PRK12826.1-2"/>
    <property type="match status" value="1"/>
</dbReference>
<dbReference type="PANTHER" id="PTHR42879">
    <property type="entry name" value="3-OXOACYL-(ACYL-CARRIER-PROTEIN) REDUCTASE"/>
    <property type="match status" value="1"/>
</dbReference>
<proteinExistence type="inferred from homology"/>
<dbReference type="InterPro" id="IPR050259">
    <property type="entry name" value="SDR"/>
</dbReference>
<reference evidence="5 6" key="1">
    <citation type="submission" date="2019-03" db="EMBL/GenBank/DDBJ databases">
        <title>Metabolic potential of uncultured bacteria and archaea associated with petroleum seepage in deep-sea sediments.</title>
        <authorList>
            <person name="Dong X."/>
            <person name="Hubert C."/>
        </authorList>
    </citation>
    <scope>NUCLEOTIDE SEQUENCE [LARGE SCALE GENOMIC DNA]</scope>
    <source>
        <strain evidence="5">E29_bin25</strain>
    </source>
</reference>
<dbReference type="NCBIfam" id="NF005559">
    <property type="entry name" value="PRK07231.1"/>
    <property type="match status" value="1"/>
</dbReference>
<keyword evidence="2" id="KW-0560">Oxidoreductase</keyword>
<dbReference type="GO" id="GO:0016491">
    <property type="term" value="F:oxidoreductase activity"/>
    <property type="evidence" value="ECO:0007669"/>
    <property type="project" value="UniProtKB-KW"/>
</dbReference>
<comment type="caution">
    <text evidence="5">The sequence shown here is derived from an EMBL/GenBank/DDBJ whole genome shotgun (WGS) entry which is preliminary data.</text>
</comment>
<name>A0A523Y4U9_UNCAE</name>
<evidence type="ECO:0000256" key="2">
    <source>
        <dbReference type="ARBA" id="ARBA00023002"/>
    </source>
</evidence>
<dbReference type="GO" id="GO:0032787">
    <property type="term" value="P:monocarboxylic acid metabolic process"/>
    <property type="evidence" value="ECO:0007669"/>
    <property type="project" value="UniProtKB-ARBA"/>
</dbReference>
<comment type="similarity">
    <text evidence="1 3">Belongs to the short-chain dehydrogenases/reductases (SDR) family.</text>
</comment>
<dbReference type="SMART" id="SM00822">
    <property type="entry name" value="PKS_KR"/>
    <property type="match status" value="1"/>
</dbReference>
<dbReference type="PRINTS" id="PR00080">
    <property type="entry name" value="SDRFAMILY"/>
</dbReference>
<dbReference type="InterPro" id="IPR020904">
    <property type="entry name" value="Sc_DH/Rdtase_CS"/>
</dbReference>
<feature type="domain" description="Ketoreductase" evidence="4">
    <location>
        <begin position="8"/>
        <end position="192"/>
    </location>
</feature>
<dbReference type="EMBL" id="SOII01000023">
    <property type="protein sequence ID" value="TET86462.1"/>
    <property type="molecule type" value="Genomic_DNA"/>
</dbReference>
<dbReference type="Gene3D" id="3.40.50.720">
    <property type="entry name" value="NAD(P)-binding Rossmann-like Domain"/>
    <property type="match status" value="1"/>
</dbReference>
<dbReference type="SUPFAM" id="SSF51735">
    <property type="entry name" value="NAD(P)-binding Rossmann-fold domains"/>
    <property type="match status" value="1"/>
</dbReference>
<dbReference type="InterPro" id="IPR057326">
    <property type="entry name" value="KR_dom"/>
</dbReference>
<organism evidence="5 6">
    <name type="scientific">Aerophobetes bacterium</name>
    <dbReference type="NCBI Taxonomy" id="2030807"/>
    <lineage>
        <taxon>Bacteria</taxon>
        <taxon>Candidatus Aerophobota</taxon>
    </lineage>
</organism>
<dbReference type="InterPro" id="IPR036291">
    <property type="entry name" value="NAD(P)-bd_dom_sf"/>
</dbReference>
<dbReference type="Proteomes" id="UP000315669">
    <property type="component" value="Unassembled WGS sequence"/>
</dbReference>
<dbReference type="Pfam" id="PF00106">
    <property type="entry name" value="adh_short"/>
    <property type="match status" value="1"/>
</dbReference>
<dbReference type="AlphaFoldDB" id="A0A523Y4U9"/>
<gene>
    <name evidence="5" type="ORF">E3J32_00340</name>
</gene>
<dbReference type="FunFam" id="3.40.50.720:FF:000173">
    <property type="entry name" value="3-oxoacyl-[acyl-carrier protein] reductase"/>
    <property type="match status" value="1"/>
</dbReference>
<protein>
    <submittedName>
        <fullName evidence="5">SDR family oxidoreductase</fullName>
    </submittedName>
</protein>
<evidence type="ECO:0000256" key="1">
    <source>
        <dbReference type="ARBA" id="ARBA00006484"/>
    </source>
</evidence>
<evidence type="ECO:0000256" key="3">
    <source>
        <dbReference type="RuleBase" id="RU000363"/>
    </source>
</evidence>
<dbReference type="PANTHER" id="PTHR42879:SF2">
    <property type="entry name" value="3-OXOACYL-[ACYL-CARRIER-PROTEIN] REDUCTASE FABG"/>
    <property type="match status" value="1"/>
</dbReference>
<evidence type="ECO:0000259" key="4">
    <source>
        <dbReference type="SMART" id="SM00822"/>
    </source>
</evidence>
<evidence type="ECO:0000313" key="6">
    <source>
        <dbReference type="Proteomes" id="UP000315669"/>
    </source>
</evidence>
<dbReference type="InterPro" id="IPR002347">
    <property type="entry name" value="SDR_fam"/>
</dbReference>
<sequence length="259" mass="28449">MLKRFQDKVAIVTGGARGIGAAICEKLAQEGARIVVNYVENAEAAKSVVKRIKEKGEDAFSFCCDVSEFSQADDMMEETFERFGRIDILVNNAGIFSQALVEEVTPEEWQKDIEVNLIGTFNCSKAVIPYLKKREKGRIINCSSISAKLPDIGLSGYAASKAAINNFTMVLAAELAPYNITVNAYGPGIIETDMTRDMILNRGDGQLKQIALRRFGKPEEVANPVTFLASDEADYITGVIISIDGGMLIVQNPWRARRL</sequence>